<dbReference type="Pfam" id="PF05721">
    <property type="entry name" value="PhyH"/>
    <property type="match status" value="1"/>
</dbReference>
<accession>A0ABR1YHC9</accession>
<gene>
    <name evidence="1" type="ORF">HDK90DRAFT_555677</name>
</gene>
<evidence type="ECO:0008006" key="3">
    <source>
        <dbReference type="Google" id="ProtNLM"/>
    </source>
</evidence>
<dbReference type="PANTHER" id="PTHR31630">
    <property type="entry name" value="PHYTANOYL-COA DIOXYGENASE-RELATED-RELATED"/>
    <property type="match status" value="1"/>
</dbReference>
<organism evidence="1 2">
    <name type="scientific">Phyllosticta capitalensis</name>
    <dbReference type="NCBI Taxonomy" id="121624"/>
    <lineage>
        <taxon>Eukaryota</taxon>
        <taxon>Fungi</taxon>
        <taxon>Dikarya</taxon>
        <taxon>Ascomycota</taxon>
        <taxon>Pezizomycotina</taxon>
        <taxon>Dothideomycetes</taxon>
        <taxon>Dothideomycetes incertae sedis</taxon>
        <taxon>Botryosphaeriales</taxon>
        <taxon>Phyllostictaceae</taxon>
        <taxon>Phyllosticta</taxon>
    </lineage>
</organism>
<dbReference type="PANTHER" id="PTHR31630:SF6">
    <property type="entry name" value="PHYTANOYL-COA DIOXYGENASE-RELATED"/>
    <property type="match status" value="1"/>
</dbReference>
<sequence>MPHYENKPSIDTSVKTGDWRDQLYEDGFVVVKGVISPERAQSYVDRMFQWLETFPYGFKADDKSTWNPEHLPLHMKGGMYHGYSVQHEKVMWDARMEPKLIETFAKLWGTDELLVSFDGMNLTLPMTERPVSEPWPHVDQSPLRKGMQCVQGILNLAPNGPKDGGLIVVKGSSKLNEQFFKSHEVIGRKTWGSTDWFGFQQEEVDWFLNRGCEMVKVCAEPGDLLLWDSRTIHYNVLPESQNTRAVMYICYTPAAFASEEDKQKKKEIFEKRVGTTHWPHANFFTHAANKERLGKPDPCTRTRPYEEPEESEALLKLAGVIPYGQ</sequence>
<comment type="caution">
    <text evidence="1">The sequence shown here is derived from an EMBL/GenBank/DDBJ whole genome shotgun (WGS) entry which is preliminary data.</text>
</comment>
<dbReference type="Proteomes" id="UP001492380">
    <property type="component" value="Unassembled WGS sequence"/>
</dbReference>
<keyword evidence="2" id="KW-1185">Reference proteome</keyword>
<dbReference type="EMBL" id="JBBWRZ010000008">
    <property type="protein sequence ID" value="KAK8230311.1"/>
    <property type="molecule type" value="Genomic_DNA"/>
</dbReference>
<dbReference type="InterPro" id="IPR008775">
    <property type="entry name" value="Phytyl_CoA_dOase-like"/>
</dbReference>
<evidence type="ECO:0000313" key="1">
    <source>
        <dbReference type="EMBL" id="KAK8230311.1"/>
    </source>
</evidence>
<reference evidence="1 2" key="1">
    <citation type="submission" date="2024-04" db="EMBL/GenBank/DDBJ databases">
        <title>Phyllosticta paracitricarpa is synonymous to the EU quarantine fungus P. citricarpa based on phylogenomic analyses.</title>
        <authorList>
            <consortium name="Lawrence Berkeley National Laboratory"/>
            <person name="Van Ingen-Buijs V.A."/>
            <person name="Van Westerhoven A.C."/>
            <person name="Haridas S."/>
            <person name="Skiadas P."/>
            <person name="Martin F."/>
            <person name="Groenewald J.Z."/>
            <person name="Crous P.W."/>
            <person name="Seidl M.F."/>
        </authorList>
    </citation>
    <scope>NUCLEOTIDE SEQUENCE [LARGE SCALE GENOMIC DNA]</scope>
    <source>
        <strain evidence="1 2">CBS 123374</strain>
    </source>
</reference>
<dbReference type="SUPFAM" id="SSF51197">
    <property type="entry name" value="Clavaminate synthase-like"/>
    <property type="match status" value="1"/>
</dbReference>
<protein>
    <recommendedName>
        <fullName evidence="3">Phytanoyl-CoA dioxygenase</fullName>
    </recommendedName>
</protein>
<proteinExistence type="predicted"/>
<dbReference type="Gene3D" id="2.60.120.620">
    <property type="entry name" value="q2cbj1_9rhob like domain"/>
    <property type="match status" value="1"/>
</dbReference>
<evidence type="ECO:0000313" key="2">
    <source>
        <dbReference type="Proteomes" id="UP001492380"/>
    </source>
</evidence>
<name>A0ABR1YHC9_9PEZI</name>